<accession>A0ACC2SRY1</accession>
<gene>
    <name evidence="1" type="ORF">DSO57_1022673</name>
</gene>
<reference evidence="1" key="1">
    <citation type="submission" date="2022-04" db="EMBL/GenBank/DDBJ databases">
        <title>Genome of the entomopathogenic fungus Entomophthora muscae.</title>
        <authorList>
            <person name="Elya C."/>
            <person name="Lovett B.R."/>
            <person name="Lee E."/>
            <person name="Macias A.M."/>
            <person name="Hajek A.E."/>
            <person name="De Bivort B.L."/>
            <person name="Kasson M.T."/>
            <person name="De Fine Licht H.H."/>
            <person name="Stajich J.E."/>
        </authorList>
    </citation>
    <scope>NUCLEOTIDE SEQUENCE</scope>
    <source>
        <strain evidence="1">Berkeley</strain>
    </source>
</reference>
<protein>
    <submittedName>
        <fullName evidence="1">Uncharacterized protein</fullName>
    </submittedName>
</protein>
<dbReference type="Proteomes" id="UP001165960">
    <property type="component" value="Unassembled WGS sequence"/>
</dbReference>
<comment type="caution">
    <text evidence="1">The sequence shown here is derived from an EMBL/GenBank/DDBJ whole genome shotgun (WGS) entry which is preliminary data.</text>
</comment>
<name>A0ACC2SRY1_9FUNG</name>
<sequence>MRVRSNSNKNIETGQAKATGFKPGTSGTELSASTNSGTQGLAHVCQRLNNNCYMMPTHELLVITIQCPAKHPCPANCQSSPPATSSAQQCGGTRNTRD</sequence>
<keyword evidence="2" id="KW-1185">Reference proteome</keyword>
<proteinExistence type="predicted"/>
<evidence type="ECO:0000313" key="2">
    <source>
        <dbReference type="Proteomes" id="UP001165960"/>
    </source>
</evidence>
<organism evidence="1 2">
    <name type="scientific">Entomophthora muscae</name>
    <dbReference type="NCBI Taxonomy" id="34485"/>
    <lineage>
        <taxon>Eukaryota</taxon>
        <taxon>Fungi</taxon>
        <taxon>Fungi incertae sedis</taxon>
        <taxon>Zoopagomycota</taxon>
        <taxon>Entomophthoromycotina</taxon>
        <taxon>Entomophthoromycetes</taxon>
        <taxon>Entomophthorales</taxon>
        <taxon>Entomophthoraceae</taxon>
        <taxon>Entomophthora</taxon>
    </lineage>
</organism>
<evidence type="ECO:0000313" key="1">
    <source>
        <dbReference type="EMBL" id="KAJ9065154.1"/>
    </source>
</evidence>
<dbReference type="EMBL" id="QTSX02004375">
    <property type="protein sequence ID" value="KAJ9065154.1"/>
    <property type="molecule type" value="Genomic_DNA"/>
</dbReference>